<organism evidence="4 5">
    <name type="scientific">Pyronema omphalodes (strain CBS 100304)</name>
    <name type="common">Pyronema confluens</name>
    <dbReference type="NCBI Taxonomy" id="1076935"/>
    <lineage>
        <taxon>Eukaryota</taxon>
        <taxon>Fungi</taxon>
        <taxon>Dikarya</taxon>
        <taxon>Ascomycota</taxon>
        <taxon>Pezizomycotina</taxon>
        <taxon>Pezizomycetes</taxon>
        <taxon>Pezizales</taxon>
        <taxon>Pyronemataceae</taxon>
        <taxon>Pyronema</taxon>
    </lineage>
</organism>
<dbReference type="eggNOG" id="KOG0565">
    <property type="taxonomic scope" value="Eukaryota"/>
</dbReference>
<keyword evidence="5" id="KW-1185">Reference proteome</keyword>
<dbReference type="EMBL" id="HF936442">
    <property type="protein sequence ID" value="CCX34268.1"/>
    <property type="molecule type" value="Genomic_DNA"/>
</dbReference>
<dbReference type="SUPFAM" id="SSF56219">
    <property type="entry name" value="DNase I-like"/>
    <property type="match status" value="1"/>
</dbReference>
<evidence type="ECO:0000313" key="4">
    <source>
        <dbReference type="EMBL" id="CCX34268.1"/>
    </source>
</evidence>
<dbReference type="InterPro" id="IPR046985">
    <property type="entry name" value="IP5"/>
</dbReference>
<dbReference type="InterPro" id="IPR000300">
    <property type="entry name" value="IPPc"/>
</dbReference>
<dbReference type="Pfam" id="PF22669">
    <property type="entry name" value="Exo_endo_phos2"/>
    <property type="match status" value="2"/>
</dbReference>
<evidence type="ECO:0000259" key="3">
    <source>
        <dbReference type="SMART" id="SM00128"/>
    </source>
</evidence>
<dbReference type="GO" id="GO:0046856">
    <property type="term" value="P:phosphatidylinositol dephosphorylation"/>
    <property type="evidence" value="ECO:0007669"/>
    <property type="project" value="InterPro"/>
</dbReference>
<feature type="compositionally biased region" description="Low complexity" evidence="1">
    <location>
        <begin position="466"/>
        <end position="482"/>
    </location>
</feature>
<dbReference type="Gene3D" id="2.60.40.10">
    <property type="entry name" value="Immunoglobulins"/>
    <property type="match status" value="1"/>
</dbReference>
<dbReference type="AlphaFoldDB" id="U4LX64"/>
<evidence type="ECO:0000313" key="5">
    <source>
        <dbReference type="Proteomes" id="UP000018144"/>
    </source>
</evidence>
<dbReference type="GO" id="GO:0004439">
    <property type="term" value="F:phosphatidylinositol-4,5-bisphosphate 5-phosphatase activity"/>
    <property type="evidence" value="ECO:0007669"/>
    <property type="project" value="TreeGrafter"/>
</dbReference>
<evidence type="ECO:0000256" key="2">
    <source>
        <dbReference type="SAM" id="Phobius"/>
    </source>
</evidence>
<keyword evidence="2" id="KW-1133">Transmembrane helix</keyword>
<gene>
    <name evidence="4" type="ORF">PCON_03238</name>
</gene>
<dbReference type="Gene3D" id="1.10.555.10">
    <property type="entry name" value="Rho GTPase activation protein"/>
    <property type="match status" value="1"/>
</dbReference>
<dbReference type="InterPro" id="IPR013783">
    <property type="entry name" value="Ig-like_fold"/>
</dbReference>
<reference evidence="4 5" key="1">
    <citation type="journal article" date="2013" name="PLoS Genet.">
        <title>The genome and development-dependent transcriptomes of Pyronema confluens: a window into fungal evolution.</title>
        <authorList>
            <person name="Traeger S."/>
            <person name="Altegoer F."/>
            <person name="Freitag M."/>
            <person name="Gabaldon T."/>
            <person name="Kempken F."/>
            <person name="Kumar A."/>
            <person name="Marcet-Houben M."/>
            <person name="Poggeler S."/>
            <person name="Stajich J.E."/>
            <person name="Nowrousian M."/>
        </authorList>
    </citation>
    <scope>NUCLEOTIDE SEQUENCE [LARGE SCALE GENOMIC DNA]</scope>
    <source>
        <strain evidence="5">CBS 100304</strain>
        <tissue evidence="4">Vegetative mycelium</tissue>
    </source>
</reference>
<keyword evidence="2" id="KW-0812">Transmembrane</keyword>
<feature type="compositionally biased region" description="Low complexity" evidence="1">
    <location>
        <begin position="391"/>
        <end position="401"/>
    </location>
</feature>
<feature type="transmembrane region" description="Helical" evidence="2">
    <location>
        <begin position="875"/>
        <end position="895"/>
    </location>
</feature>
<protein>
    <submittedName>
        <fullName evidence="4">Similar to Type II inositol 1,4,5-trisphosphate 5-phosphatase acc. no. Q8K337</fullName>
    </submittedName>
</protein>
<evidence type="ECO:0000256" key="1">
    <source>
        <dbReference type="SAM" id="MobiDB-lite"/>
    </source>
</evidence>
<dbReference type="OMA" id="NWDAAQI"/>
<dbReference type="PANTHER" id="PTHR11200:SF300">
    <property type="entry name" value="TYPE II INOSITOL 1,4,5-TRISPHOSPHATE 5-PHOSPHATASE"/>
    <property type="match status" value="1"/>
</dbReference>
<feature type="region of interest" description="Disordered" evidence="1">
    <location>
        <begin position="434"/>
        <end position="484"/>
    </location>
</feature>
<dbReference type="SMART" id="SM00128">
    <property type="entry name" value="IPPc"/>
    <property type="match status" value="1"/>
</dbReference>
<keyword evidence="2" id="KW-0472">Membrane</keyword>
<feature type="region of interest" description="Disordered" evidence="1">
    <location>
        <begin position="23"/>
        <end position="44"/>
    </location>
</feature>
<dbReference type="InterPro" id="IPR048869">
    <property type="entry name" value="OCRL-1_2_ASH"/>
</dbReference>
<dbReference type="Proteomes" id="UP000018144">
    <property type="component" value="Unassembled WGS sequence"/>
</dbReference>
<dbReference type="STRING" id="1076935.U4LX64"/>
<accession>U4LX64</accession>
<dbReference type="PANTHER" id="PTHR11200">
    <property type="entry name" value="INOSITOL 5-PHOSPHATASE"/>
    <property type="match status" value="1"/>
</dbReference>
<dbReference type="InterPro" id="IPR008936">
    <property type="entry name" value="Rho_GTPase_activation_prot"/>
</dbReference>
<feature type="compositionally biased region" description="Acidic residues" evidence="1">
    <location>
        <begin position="439"/>
        <end position="451"/>
    </location>
</feature>
<sequence length="948" mass="104854">MPMPGEWDTAIATLSDATTIISNSSITSTTSPKPRPSSSSSLVTTESHVYIRRKLLSRRSEFLRPNNVKIKAGTWNAGNYNCWEDIKDWFKHEEGYDVYALALQEVVDINQTANFIKYIGPTVALRWKANVQASLPEGFQCVASPQLIGMLLLVFVSPTLAHGSVSTSTVGTGLMGYVGNKGGVGVRLVLGDTLRLTFINCHLAAFANAVDRRNWDASEILRRMWFDAVEKEVVGLSPDPPANAITPASGEGIDKTDIVIWCGDLNYRIDLENKDVRALLQPYMPADFPPAHNDAPSPKVASPPVPLPPTPTEAHPMAQTTLHGTIRSLLKHDQLLKARRAGKALADFKEGKVTFLPTYKYDVGKIGQWDSSEKARAPGWCDRILWRVKVPSSSTEGPSTSTEEKRRTRSYSVASDVLAAAMKDEDEVLFETGFHDDENSGSEDEDDEEDLVVSRAESPLPVYKPRNSMMSTTSRHSRNSSTDTVIYDDPSAVISTPFGDITMEQLSYTSHQLITSSDHKPVSATFSLTYPASVSDLRTKIHSEIAREVDKLENERRPVVTVIIDSTPSSDFVSFSPARYLLSQRRTITVANTGTTPAQLSFVPTGTDNRICKPYYTLSLLDTPATSSSSSSLTTGATLQPGDVINILITLLVSNKADIIALNDKSAVLDDVLVLRITGGRDIFIPISSTWLPCSYGTTLKELVRIPEGVGGFRGYKALPAIPDGPFYSAPREIYKITQFLCDGLADVVSTLWPDEKIEDKRWFSQLGWPFLESTWGYKDPERRRKVEIGVWEALDTDGEFEDLKTLRVAMEEGEEMVHKEELVEVAAEVVVKWLAGLTDGVVPEEMWEEVVKAGGEAKAAEQVLDHLPLKAAQVHANVFVYLAGFLAEALSILVKKKEFDRKKEMDKILSRIIDPISRALVRRPAGRKVIAKEDDARRAWVKRFVEM</sequence>
<name>U4LX64_PYROM</name>
<dbReference type="Pfam" id="PF21310">
    <property type="entry name" value="OCRL-like_ASH"/>
    <property type="match status" value="1"/>
</dbReference>
<dbReference type="Gene3D" id="3.60.10.10">
    <property type="entry name" value="Endonuclease/exonuclease/phosphatase"/>
    <property type="match status" value="2"/>
</dbReference>
<feature type="domain" description="Inositol polyphosphate-related phosphatase" evidence="3">
    <location>
        <begin position="66"/>
        <end position="424"/>
    </location>
</feature>
<proteinExistence type="predicted"/>
<dbReference type="InterPro" id="IPR036691">
    <property type="entry name" value="Endo/exonu/phosph_ase_sf"/>
</dbReference>
<feature type="region of interest" description="Disordered" evidence="1">
    <location>
        <begin position="391"/>
        <end position="410"/>
    </location>
</feature>
<dbReference type="OrthoDB" id="7862313at2759"/>